<comment type="caution">
    <text evidence="2">The sequence shown here is derived from an EMBL/GenBank/DDBJ whole genome shotgun (WGS) entry which is preliminary data.</text>
</comment>
<name>A0A8J2BSW1_9BACT</name>
<organism evidence="2 3">
    <name type="scientific">Candidatus Methylacidithermus pantelleriae</name>
    <dbReference type="NCBI Taxonomy" id="2744239"/>
    <lineage>
        <taxon>Bacteria</taxon>
        <taxon>Pseudomonadati</taxon>
        <taxon>Verrucomicrobiota</taxon>
        <taxon>Methylacidiphilae</taxon>
        <taxon>Methylacidiphilales</taxon>
        <taxon>Methylacidiphilaceae</taxon>
        <taxon>Candidatus Methylacidithermus</taxon>
    </lineage>
</organism>
<evidence type="ECO:0000256" key="1">
    <source>
        <dbReference type="SAM" id="MobiDB-lite"/>
    </source>
</evidence>
<keyword evidence="3" id="KW-1185">Reference proteome</keyword>
<sequence>MSRADQKSGLGGAIRLGSPSFFSGKPLRVAKAVKGGRLRHERSS</sequence>
<dbReference type="Proteomes" id="UP000663859">
    <property type="component" value="Unassembled WGS sequence"/>
</dbReference>
<feature type="region of interest" description="Disordered" evidence="1">
    <location>
        <begin position="1"/>
        <end position="23"/>
    </location>
</feature>
<evidence type="ECO:0000313" key="2">
    <source>
        <dbReference type="EMBL" id="CAF0705036.1"/>
    </source>
</evidence>
<reference evidence="2" key="1">
    <citation type="submission" date="2021-02" db="EMBL/GenBank/DDBJ databases">
        <authorList>
            <person name="Cremers G."/>
            <person name="Picone N."/>
        </authorList>
    </citation>
    <scope>NUCLEOTIDE SEQUENCE</scope>
    <source>
        <strain evidence="2">PQ17</strain>
    </source>
</reference>
<gene>
    <name evidence="2" type="ORF">MPNT_80078</name>
</gene>
<dbReference type="EMBL" id="CAJNOB010000070">
    <property type="protein sequence ID" value="CAF0705036.1"/>
    <property type="molecule type" value="Genomic_DNA"/>
</dbReference>
<dbReference type="AlphaFoldDB" id="A0A8J2BSW1"/>
<accession>A0A8J2BSW1</accession>
<proteinExistence type="predicted"/>
<evidence type="ECO:0000313" key="3">
    <source>
        <dbReference type="Proteomes" id="UP000663859"/>
    </source>
</evidence>
<protein>
    <submittedName>
        <fullName evidence="2">Uncharacterized protein</fullName>
    </submittedName>
</protein>